<proteinExistence type="predicted"/>
<protein>
    <submittedName>
        <fullName evidence="1">Uncharacterized protein</fullName>
    </submittedName>
</protein>
<keyword evidence="2" id="KW-1185">Reference proteome</keyword>
<dbReference type="EMBL" id="JABFCS010000001">
    <property type="protein sequence ID" value="NNU45046.1"/>
    <property type="molecule type" value="Genomic_DNA"/>
</dbReference>
<evidence type="ECO:0000313" key="1">
    <source>
        <dbReference type="EMBL" id="NNU45046.1"/>
    </source>
</evidence>
<dbReference type="AlphaFoldDB" id="A0A849KHX9"/>
<organism evidence="1 2">
    <name type="scientific">Ramlibacter montanisoli</name>
    <dbReference type="NCBI Taxonomy" id="2732512"/>
    <lineage>
        <taxon>Bacteria</taxon>
        <taxon>Pseudomonadati</taxon>
        <taxon>Pseudomonadota</taxon>
        <taxon>Betaproteobacteria</taxon>
        <taxon>Burkholderiales</taxon>
        <taxon>Comamonadaceae</taxon>
        <taxon>Ramlibacter</taxon>
    </lineage>
</organism>
<sequence>MTTIDPRMQLAAALQAQLAAARERARVPQRARAAGAAAPPGAQAAGMAQRIGAIDRGDPDRRRKAVRLYLEAELSREFGAGLLNDPALPLLLDAVQQRMQEDAATAAAVEAVGDLLLSGPAA</sequence>
<reference evidence="1 2" key="2">
    <citation type="submission" date="2020-06" db="EMBL/GenBank/DDBJ databases">
        <title>Ramlibacter rhizophilus sp. nov., isolated from rhizosphere soil of national flower Mugunghwa from South Korea.</title>
        <authorList>
            <person name="Zheng-Fei Y."/>
            <person name="Huan T."/>
        </authorList>
    </citation>
    <scope>NUCLEOTIDE SEQUENCE [LARGE SCALE GENOMIC DNA]</scope>
    <source>
        <strain evidence="1 2">B156</strain>
    </source>
</reference>
<dbReference type="Proteomes" id="UP000552954">
    <property type="component" value="Unassembled WGS sequence"/>
</dbReference>
<evidence type="ECO:0000313" key="2">
    <source>
        <dbReference type="Proteomes" id="UP000552954"/>
    </source>
</evidence>
<name>A0A849KHX9_9BURK</name>
<reference evidence="1 2" key="1">
    <citation type="submission" date="2020-05" db="EMBL/GenBank/DDBJ databases">
        <authorList>
            <person name="Khan S.A."/>
            <person name="Jeon C.O."/>
            <person name="Chun B.H."/>
        </authorList>
    </citation>
    <scope>NUCLEOTIDE SEQUENCE [LARGE SCALE GENOMIC DNA]</scope>
    <source>
        <strain evidence="1 2">B156</strain>
    </source>
</reference>
<dbReference type="RefSeq" id="WP_171562517.1">
    <property type="nucleotide sequence ID" value="NZ_JABFCS010000001.1"/>
</dbReference>
<gene>
    <name evidence="1" type="ORF">HK415_20595</name>
</gene>
<comment type="caution">
    <text evidence="1">The sequence shown here is derived from an EMBL/GenBank/DDBJ whole genome shotgun (WGS) entry which is preliminary data.</text>
</comment>
<accession>A0A849KHX9</accession>